<keyword evidence="11" id="KW-1185">Reference proteome</keyword>
<dbReference type="Pfam" id="PF13231">
    <property type="entry name" value="PMT_2"/>
    <property type="match status" value="1"/>
</dbReference>
<comment type="subcellular location">
    <subcellularLocation>
        <location evidence="1">Cell membrane</location>
        <topology evidence="1">Multi-pass membrane protein</topology>
    </subcellularLocation>
</comment>
<feature type="transmembrane region" description="Helical" evidence="8">
    <location>
        <begin position="92"/>
        <end position="110"/>
    </location>
</feature>
<comment type="caution">
    <text evidence="10">The sequence shown here is derived from an EMBL/GenBank/DDBJ whole genome shotgun (WGS) entry which is preliminary data.</text>
</comment>
<keyword evidence="3" id="KW-0328">Glycosyltransferase</keyword>
<feature type="transmembrane region" description="Helical" evidence="8">
    <location>
        <begin position="412"/>
        <end position="433"/>
    </location>
</feature>
<evidence type="ECO:0000256" key="2">
    <source>
        <dbReference type="ARBA" id="ARBA00022475"/>
    </source>
</evidence>
<feature type="transmembrane region" description="Helical" evidence="8">
    <location>
        <begin position="67"/>
        <end position="85"/>
    </location>
</feature>
<evidence type="ECO:0000256" key="6">
    <source>
        <dbReference type="ARBA" id="ARBA00022989"/>
    </source>
</evidence>
<keyword evidence="2" id="KW-1003">Cell membrane</keyword>
<dbReference type="OrthoDB" id="9815691at2"/>
<evidence type="ECO:0000313" key="10">
    <source>
        <dbReference type="EMBL" id="GBF49551.1"/>
    </source>
</evidence>
<keyword evidence="7 8" id="KW-0472">Membrane</keyword>
<dbReference type="InterPro" id="IPR038731">
    <property type="entry name" value="RgtA/B/C-like"/>
</dbReference>
<feature type="transmembrane region" description="Helical" evidence="8">
    <location>
        <begin position="12"/>
        <end position="29"/>
    </location>
</feature>
<keyword evidence="4 10" id="KW-0808">Transferase</keyword>
<dbReference type="PANTHER" id="PTHR33908">
    <property type="entry name" value="MANNOSYLTRANSFERASE YKCB-RELATED"/>
    <property type="match status" value="1"/>
</dbReference>
<name>A0A2P2DY41_9LEPT</name>
<dbReference type="GO" id="GO:0005886">
    <property type="term" value="C:plasma membrane"/>
    <property type="evidence" value="ECO:0007669"/>
    <property type="project" value="UniProtKB-SubCell"/>
</dbReference>
<dbReference type="GO" id="GO:0009103">
    <property type="term" value="P:lipopolysaccharide biosynthetic process"/>
    <property type="evidence" value="ECO:0007669"/>
    <property type="project" value="UniProtKB-ARBA"/>
</dbReference>
<feature type="transmembrane region" description="Helical" evidence="8">
    <location>
        <begin position="388"/>
        <end position="405"/>
    </location>
</feature>
<accession>A0A2P2DY41</accession>
<dbReference type="AlphaFoldDB" id="A0A2P2DY41"/>
<keyword evidence="5 8" id="KW-0812">Transmembrane</keyword>
<evidence type="ECO:0000256" key="1">
    <source>
        <dbReference type="ARBA" id="ARBA00004651"/>
    </source>
</evidence>
<feature type="transmembrane region" description="Helical" evidence="8">
    <location>
        <begin position="333"/>
        <end position="349"/>
    </location>
</feature>
<dbReference type="EMBL" id="BFBB01000003">
    <property type="protein sequence ID" value="GBF49551.1"/>
    <property type="molecule type" value="Genomic_DNA"/>
</dbReference>
<protein>
    <submittedName>
        <fullName evidence="10">PMT family glycosyltransferase</fullName>
    </submittedName>
</protein>
<dbReference type="GO" id="GO:0016763">
    <property type="term" value="F:pentosyltransferase activity"/>
    <property type="evidence" value="ECO:0007669"/>
    <property type="project" value="TreeGrafter"/>
</dbReference>
<feature type="transmembrane region" description="Helical" evidence="8">
    <location>
        <begin position="208"/>
        <end position="227"/>
    </location>
</feature>
<dbReference type="PANTHER" id="PTHR33908:SF3">
    <property type="entry name" value="UNDECAPRENYL PHOSPHATE-ALPHA-4-AMINO-4-DEOXY-L-ARABINOSE ARABINOSYL TRANSFERASE"/>
    <property type="match status" value="1"/>
</dbReference>
<feature type="transmembrane region" description="Helical" evidence="8">
    <location>
        <begin position="361"/>
        <end position="382"/>
    </location>
</feature>
<reference evidence="10 11" key="1">
    <citation type="submission" date="2018-02" db="EMBL/GenBank/DDBJ databases">
        <title>Novel Leptospira species isolated from soil and water in Japan.</title>
        <authorList>
            <person name="Nakao R."/>
            <person name="Masuzawa T."/>
        </authorList>
    </citation>
    <scope>NUCLEOTIDE SEQUENCE [LARGE SCALE GENOMIC DNA]</scope>
    <source>
        <strain evidence="10 11">YH101</strain>
    </source>
</reference>
<dbReference type="Proteomes" id="UP000245133">
    <property type="component" value="Unassembled WGS sequence"/>
</dbReference>
<feature type="transmembrane region" description="Helical" evidence="8">
    <location>
        <begin position="168"/>
        <end position="196"/>
    </location>
</feature>
<evidence type="ECO:0000256" key="8">
    <source>
        <dbReference type="SAM" id="Phobius"/>
    </source>
</evidence>
<evidence type="ECO:0000259" key="9">
    <source>
        <dbReference type="Pfam" id="PF13231"/>
    </source>
</evidence>
<evidence type="ECO:0000256" key="5">
    <source>
        <dbReference type="ARBA" id="ARBA00022692"/>
    </source>
</evidence>
<dbReference type="InterPro" id="IPR050297">
    <property type="entry name" value="LipidA_mod_glycosyltrf_83"/>
</dbReference>
<dbReference type="RefSeq" id="WP_108974537.1">
    <property type="nucleotide sequence ID" value="NZ_BFBB01000003.1"/>
</dbReference>
<evidence type="ECO:0000256" key="7">
    <source>
        <dbReference type="ARBA" id="ARBA00023136"/>
    </source>
</evidence>
<gene>
    <name evidence="10" type="ORF">LPTSP4_10650</name>
</gene>
<sequence>MNSYSNDQKLFLRLLVLFSSLALLFTLPLDVIDIDSSQYAEIARQMYHSGDFFTLIDNGRRYLDKPIFTFWTIATSFQIFGLNQIAYRIPALLLSFLSAYSLFQITLLIWKNERQAYLATIFYLITPGFYAMVVDPKIDVYLVSYLIFTHHFYYLGRKKNPNFFYLMYLSMSIGFVTKGPISVVIPCISIGADILFRRDWKLLWSMKLIPGFFILASLPAFWCALLYKSFNSYGPVYFLWIQSFGRFYKEMYNIKFDPFYFYKNFLWAFFSGVLPLIIYILFRAIKYYKSIGAKEFFRKIKNNEYAHLDFVVPFWVFLFLFLISFSRYPLPQYIYWILPGAALYFGRIAEESLFSSAAKRIRPSFMVAGIVYLVGYLLLPSLVADAGVIYYVFFFVAILFVFLLAQKLPIELLLTVVGACLFFGSISLVYYPLLTSYQPSREMGAKIKELEPDEPVLYTYRLSNSKRSYAFYADRNFRNIYDPEKLKTLWSDHPQRLLVLPSEFLGQLKEQAGPGYEIEIVMEKDSYKIATPTVSFLKKETRALVLKKISLVWLRKVSGKS</sequence>
<evidence type="ECO:0000256" key="3">
    <source>
        <dbReference type="ARBA" id="ARBA00022676"/>
    </source>
</evidence>
<feature type="domain" description="Glycosyltransferase RgtA/B/C/D-like" evidence="9">
    <location>
        <begin position="64"/>
        <end position="198"/>
    </location>
</feature>
<dbReference type="GO" id="GO:0010041">
    <property type="term" value="P:response to iron(III) ion"/>
    <property type="evidence" value="ECO:0007669"/>
    <property type="project" value="TreeGrafter"/>
</dbReference>
<organism evidence="10 11">
    <name type="scientific">Leptospira ryugenii</name>
    <dbReference type="NCBI Taxonomy" id="1917863"/>
    <lineage>
        <taxon>Bacteria</taxon>
        <taxon>Pseudomonadati</taxon>
        <taxon>Spirochaetota</taxon>
        <taxon>Spirochaetia</taxon>
        <taxon>Leptospirales</taxon>
        <taxon>Leptospiraceae</taxon>
        <taxon>Leptospira</taxon>
    </lineage>
</organism>
<feature type="transmembrane region" description="Helical" evidence="8">
    <location>
        <begin position="306"/>
        <end position="327"/>
    </location>
</feature>
<feature type="transmembrane region" description="Helical" evidence="8">
    <location>
        <begin position="116"/>
        <end position="133"/>
    </location>
</feature>
<proteinExistence type="predicted"/>
<evidence type="ECO:0000313" key="11">
    <source>
        <dbReference type="Proteomes" id="UP000245133"/>
    </source>
</evidence>
<feature type="transmembrane region" description="Helical" evidence="8">
    <location>
        <begin position="265"/>
        <end position="285"/>
    </location>
</feature>
<keyword evidence="6 8" id="KW-1133">Transmembrane helix</keyword>
<evidence type="ECO:0000256" key="4">
    <source>
        <dbReference type="ARBA" id="ARBA00022679"/>
    </source>
</evidence>